<reference evidence="2 3" key="1">
    <citation type="submission" date="2014-11" db="EMBL/GenBank/DDBJ databases">
        <authorList>
            <person name="Zhu J."/>
            <person name="Qi W."/>
            <person name="Song R."/>
        </authorList>
    </citation>
    <scope>NUCLEOTIDE SEQUENCE [LARGE SCALE GENOMIC DNA]</scope>
</reference>
<evidence type="ECO:0000256" key="1">
    <source>
        <dbReference type="SAM" id="MobiDB-lite"/>
    </source>
</evidence>
<dbReference type="Proteomes" id="UP000041254">
    <property type="component" value="Unassembled WGS sequence"/>
</dbReference>
<dbReference type="AlphaFoldDB" id="A0A0G4EFX9"/>
<organism evidence="2 3">
    <name type="scientific">Vitrella brassicaformis (strain CCMP3155)</name>
    <dbReference type="NCBI Taxonomy" id="1169540"/>
    <lineage>
        <taxon>Eukaryota</taxon>
        <taxon>Sar</taxon>
        <taxon>Alveolata</taxon>
        <taxon>Colpodellida</taxon>
        <taxon>Vitrellaceae</taxon>
        <taxon>Vitrella</taxon>
    </lineage>
</organism>
<sequence>MSVTLFLSQTIESESVWWLLQFYRNNNVQLTIEPTEDIYERPSLVCRGGYYRGLREVVGKLVDISALNHMLTALEDRADLYGGLQEVCVCVCVCVAPQRIREEPGKFLFYREELTGIDLLALPYADAQQDKLQDPVVQLWIDRIHEEPSLVCVDGFVRGRREVIDKLIEIGAIRLAGGALGECCRDGRLRELVTTAPDFLLRHKLTSLDVLLYPYVTALQGKKLAGNRFSVFIDDDESDSETKAGDKKKKQRKNKKKKTKSSTESSTNDGASRTPAPAHEAEETEP</sequence>
<feature type="compositionally biased region" description="Basic residues" evidence="1">
    <location>
        <begin position="246"/>
        <end position="260"/>
    </location>
</feature>
<dbReference type="VEuPathDB" id="CryptoDB:Vbra_3726"/>
<evidence type="ECO:0000313" key="3">
    <source>
        <dbReference type="Proteomes" id="UP000041254"/>
    </source>
</evidence>
<feature type="region of interest" description="Disordered" evidence="1">
    <location>
        <begin position="236"/>
        <end position="286"/>
    </location>
</feature>
<dbReference type="EMBL" id="CDMY01000214">
    <property type="protein sequence ID" value="CEL94290.1"/>
    <property type="molecule type" value="Genomic_DNA"/>
</dbReference>
<keyword evidence="3" id="KW-1185">Reference proteome</keyword>
<evidence type="ECO:0000313" key="2">
    <source>
        <dbReference type="EMBL" id="CEL94290.1"/>
    </source>
</evidence>
<accession>A0A0G4EFX9</accession>
<protein>
    <submittedName>
        <fullName evidence="2">Uncharacterized protein</fullName>
    </submittedName>
</protein>
<proteinExistence type="predicted"/>
<gene>
    <name evidence="2" type="ORF">Vbra_3726</name>
</gene>
<dbReference type="InParanoid" id="A0A0G4EFX9"/>
<name>A0A0G4EFX9_VITBC</name>